<keyword evidence="7" id="KW-0482">Metalloprotease</keyword>
<evidence type="ECO:0000259" key="9">
    <source>
        <dbReference type="Pfam" id="PF01447"/>
    </source>
</evidence>
<evidence type="ECO:0000256" key="5">
    <source>
        <dbReference type="ARBA" id="ARBA00022801"/>
    </source>
</evidence>
<name>A0AA87MRB1_9LEPT</name>
<feature type="domain" description="Peptidase M4 C-terminal" evidence="10">
    <location>
        <begin position="465"/>
        <end position="635"/>
    </location>
</feature>
<dbReference type="GO" id="GO:0004222">
    <property type="term" value="F:metalloendopeptidase activity"/>
    <property type="evidence" value="ECO:0007669"/>
    <property type="project" value="InterPro"/>
</dbReference>
<evidence type="ECO:0000313" key="14">
    <source>
        <dbReference type="Proteomes" id="UP000001343"/>
    </source>
</evidence>
<reference evidence="13 14" key="1">
    <citation type="journal article" date="2014" name="Int. J. Syst. Evol. Microbiol.">
        <title>Leptospira mayottensis sp. nov., a pathogenic species of the genus Leptospira isolated from humans.</title>
        <authorList>
            <person name="Bourhy P."/>
            <person name="Collet L."/>
            <person name="Brisse S."/>
            <person name="Picardeau M."/>
        </authorList>
    </citation>
    <scope>NUCLEOTIDE SEQUENCE [LARGE SCALE GENOMIC DNA]</scope>
    <source>
        <strain evidence="13 14">200901122</strain>
    </source>
</reference>
<keyword evidence="5" id="KW-0378">Hydrolase</keyword>
<feature type="active site" evidence="8">
    <location>
        <position position="455"/>
    </location>
</feature>
<proteinExistence type="inferred from homology"/>
<feature type="domain" description="Peptidase M4" evidence="9">
    <location>
        <begin position="290"/>
        <end position="460"/>
    </location>
</feature>
<dbReference type="PANTHER" id="PTHR33794">
    <property type="entry name" value="BACILLOLYSIN"/>
    <property type="match status" value="1"/>
</dbReference>
<dbReference type="Gene3D" id="3.10.450.490">
    <property type="match status" value="1"/>
</dbReference>
<dbReference type="CDD" id="cd09597">
    <property type="entry name" value="M4_TLP"/>
    <property type="match status" value="1"/>
</dbReference>
<dbReference type="Pfam" id="PF07504">
    <property type="entry name" value="FTP"/>
    <property type="match status" value="1"/>
</dbReference>
<dbReference type="EMBL" id="AKWM02000037">
    <property type="protein sequence ID" value="EKS00405.1"/>
    <property type="molecule type" value="Genomic_DNA"/>
</dbReference>
<dbReference type="GO" id="GO:0006508">
    <property type="term" value="P:proteolysis"/>
    <property type="evidence" value="ECO:0007669"/>
    <property type="project" value="UniProtKB-KW"/>
</dbReference>
<dbReference type="Pfam" id="PF02868">
    <property type="entry name" value="Peptidase_M4_C"/>
    <property type="match status" value="1"/>
</dbReference>
<evidence type="ECO:0000256" key="4">
    <source>
        <dbReference type="ARBA" id="ARBA00022729"/>
    </source>
</evidence>
<dbReference type="PROSITE" id="PS51257">
    <property type="entry name" value="PROKAR_LIPOPROTEIN"/>
    <property type="match status" value="1"/>
</dbReference>
<organism evidence="13 14">
    <name type="scientific">Leptospira mayottensis 200901122</name>
    <dbReference type="NCBI Taxonomy" id="1193010"/>
    <lineage>
        <taxon>Bacteria</taxon>
        <taxon>Pseudomonadati</taxon>
        <taxon>Spirochaetota</taxon>
        <taxon>Spirochaetia</taxon>
        <taxon>Leptospirales</taxon>
        <taxon>Leptospiraceae</taxon>
        <taxon>Leptospira</taxon>
    </lineage>
</organism>
<evidence type="ECO:0000313" key="13">
    <source>
        <dbReference type="EMBL" id="EKS00405.1"/>
    </source>
</evidence>
<keyword evidence="2" id="KW-0645">Protease</keyword>
<accession>A0AA87MRB1</accession>
<dbReference type="GO" id="GO:0046872">
    <property type="term" value="F:metal ion binding"/>
    <property type="evidence" value="ECO:0007669"/>
    <property type="project" value="UniProtKB-KW"/>
</dbReference>
<dbReference type="InterPro" id="IPR045474">
    <property type="entry name" value="GEVED"/>
</dbReference>
<dbReference type="InterPro" id="IPR013856">
    <property type="entry name" value="Peptidase_M4_domain"/>
</dbReference>
<dbReference type="Pfam" id="PF01447">
    <property type="entry name" value="Peptidase_M4"/>
    <property type="match status" value="1"/>
</dbReference>
<dbReference type="InterPro" id="IPR027268">
    <property type="entry name" value="Peptidase_M4/M1_CTD_sf"/>
</dbReference>
<dbReference type="PRINTS" id="PR00730">
    <property type="entry name" value="THERMOLYSIN"/>
</dbReference>
<dbReference type="Gene3D" id="3.10.170.10">
    <property type="match status" value="1"/>
</dbReference>
<dbReference type="InterPro" id="IPR001570">
    <property type="entry name" value="Peptidase_M4_C_domain"/>
</dbReference>
<evidence type="ECO:0000259" key="12">
    <source>
        <dbReference type="Pfam" id="PF20009"/>
    </source>
</evidence>
<dbReference type="Pfam" id="PF20009">
    <property type="entry name" value="GEVED"/>
    <property type="match status" value="1"/>
</dbReference>
<feature type="domain" description="FTP" evidence="11">
    <location>
        <begin position="112"/>
        <end position="143"/>
    </location>
</feature>
<evidence type="ECO:0000256" key="3">
    <source>
        <dbReference type="ARBA" id="ARBA00022723"/>
    </source>
</evidence>
<evidence type="ECO:0000259" key="10">
    <source>
        <dbReference type="Pfam" id="PF02868"/>
    </source>
</evidence>
<sequence>MKYFDWFVYKKIGIISIWVFSSFTFLSCRDGKQIELPYWLGILNPVQIDSKAISERQYSSNGSLTFARFNSDLVPYSRQQAPEVLKAYLQISPESQLLFLRSNRYADRIYDRFQQYYKNIKVENGIYTIESKDNTIESMSGNFSEVPSDLITTPSLSEKDALSKALKHFGAKKYIWESPEREGMLKAIKEDSKATYFPKGELLISNLSGSQKNQKNEFRLVYQFGIAAIEPSASKYIHVDANSGEILASKDARRYEAGGGDPGPTPQSPPDLNYGICFPDKTHCIKTGSAATRFSGVQPITTWTAGKDNHYELKDYSRGKGILTYSWEFVDLGYNGVESQKIPFIDSNNIWTSLEYHDDFNHDALFDAHWGIEKTYDYFKVVHNRLSYDGNDGNMVNNVHYFNLFITNNAYWDTITEEIFYLHCPHNNSICKDSGGNFMDPRFEDLTSLDIASHEYGHGVAAYTSGLGYEKESGALNEGFSDIWNIAVNHFVNKTLGMHKNIWLFGDETAPGGGIRSAQNPKSTGLINLGPTTYKGLFWDFEEEKVHTNSTVLSHWFYILSNGKQGINDHKCEYNASGISIEKAEKVAYGALLSLWPTSEYSDVRLASITVSKYLYGKFSQEVKSTIDAWDAVGVPANTTSRGGLGMKPKHFITSVKLSNLERNSGNDCGYRDSTYLHSTVLKGVTYNIQLSSQNSSANMFPARTHKWRVWIDFNRDGIFDDSTNSTELVVQDSVSVSTEGNIQKSFMVPANALTGDTKMRVSMKAATSSEDYPRSDEKFIEGEVEDYTVTIRSLTF</sequence>
<gene>
    <name evidence="13" type="ORF">LEP1GSC125_2318</name>
</gene>
<feature type="domain" description="GEVED" evidence="12">
    <location>
        <begin position="708"/>
        <end position="791"/>
    </location>
</feature>
<dbReference type="InterPro" id="IPR011096">
    <property type="entry name" value="FTP_domain"/>
</dbReference>
<keyword evidence="4" id="KW-0732">Signal</keyword>
<evidence type="ECO:0000256" key="2">
    <source>
        <dbReference type="ARBA" id="ARBA00022670"/>
    </source>
</evidence>
<dbReference type="Gene3D" id="1.10.390.10">
    <property type="entry name" value="Neutral Protease Domain 2"/>
    <property type="match status" value="1"/>
</dbReference>
<evidence type="ECO:0000259" key="11">
    <source>
        <dbReference type="Pfam" id="PF07504"/>
    </source>
</evidence>
<dbReference type="InterPro" id="IPR050728">
    <property type="entry name" value="Zinc_Metalloprotease_M4"/>
</dbReference>
<dbReference type="InterPro" id="IPR023612">
    <property type="entry name" value="Peptidase_M4"/>
</dbReference>
<evidence type="ECO:0000256" key="7">
    <source>
        <dbReference type="ARBA" id="ARBA00023049"/>
    </source>
</evidence>
<evidence type="ECO:0000256" key="1">
    <source>
        <dbReference type="ARBA" id="ARBA00009388"/>
    </source>
</evidence>
<dbReference type="AlphaFoldDB" id="A0AA87MRB1"/>
<dbReference type="PANTHER" id="PTHR33794:SF1">
    <property type="entry name" value="BACILLOLYSIN"/>
    <property type="match status" value="1"/>
</dbReference>
<keyword evidence="6" id="KW-0862">Zinc</keyword>
<dbReference type="SUPFAM" id="SSF55486">
    <property type="entry name" value="Metalloproteases ('zincins'), catalytic domain"/>
    <property type="match status" value="1"/>
</dbReference>
<dbReference type="Proteomes" id="UP000001343">
    <property type="component" value="Unassembled WGS sequence"/>
</dbReference>
<keyword evidence="3" id="KW-0479">Metal-binding</keyword>
<feature type="active site" description="Proton donor" evidence="8">
    <location>
        <position position="547"/>
    </location>
</feature>
<comment type="similarity">
    <text evidence="1">Belongs to the peptidase M4 family.</text>
</comment>
<evidence type="ECO:0000256" key="6">
    <source>
        <dbReference type="ARBA" id="ARBA00022833"/>
    </source>
</evidence>
<evidence type="ECO:0000256" key="8">
    <source>
        <dbReference type="PIRSR" id="PIRSR623612-1"/>
    </source>
</evidence>
<comment type="caution">
    <text evidence="13">The sequence shown here is derived from an EMBL/GenBank/DDBJ whole genome shotgun (WGS) entry which is preliminary data.</text>
</comment>
<dbReference type="RefSeq" id="WP_002762775.1">
    <property type="nucleotide sequence ID" value="NZ_AKWM02000037.1"/>
</dbReference>
<protein>
    <submittedName>
        <fullName evidence="13">Thermolysin metallopeptidase, alpha-helical domain protein</fullName>
    </submittedName>
</protein>